<gene>
    <name evidence="3" type="ORF">GCM10011396_12530</name>
</gene>
<organism evidence="3 4">
    <name type="scientific">Undibacterium terreum</name>
    <dbReference type="NCBI Taxonomy" id="1224302"/>
    <lineage>
        <taxon>Bacteria</taxon>
        <taxon>Pseudomonadati</taxon>
        <taxon>Pseudomonadota</taxon>
        <taxon>Betaproteobacteria</taxon>
        <taxon>Burkholderiales</taxon>
        <taxon>Oxalobacteraceae</taxon>
        <taxon>Undibacterium</taxon>
    </lineage>
</organism>
<dbReference type="GO" id="GO:0055085">
    <property type="term" value="P:transmembrane transport"/>
    <property type="evidence" value="ECO:0007669"/>
    <property type="project" value="TreeGrafter"/>
</dbReference>
<evidence type="ECO:0000313" key="3">
    <source>
        <dbReference type="EMBL" id="GGC67049.1"/>
    </source>
</evidence>
<accession>A0A916UDG9</accession>
<dbReference type="PANTHER" id="PTHR36920:SF1">
    <property type="entry name" value="OUTER MEMBRANE PROTEIN W"/>
    <property type="match status" value="1"/>
</dbReference>
<evidence type="ECO:0000256" key="2">
    <source>
        <dbReference type="SAM" id="SignalP"/>
    </source>
</evidence>
<dbReference type="AlphaFoldDB" id="A0A916UDG9"/>
<dbReference type="EMBL" id="BMED01000001">
    <property type="protein sequence ID" value="GGC67049.1"/>
    <property type="molecule type" value="Genomic_DNA"/>
</dbReference>
<name>A0A916UDG9_9BURK</name>
<dbReference type="SUPFAM" id="SSF56925">
    <property type="entry name" value="OMPA-like"/>
    <property type="match status" value="1"/>
</dbReference>
<comment type="subcellular location">
    <subcellularLocation>
        <location evidence="1">Cell outer membrane</location>
    </subcellularLocation>
</comment>
<dbReference type="Gene3D" id="2.40.160.20">
    <property type="match status" value="1"/>
</dbReference>
<reference evidence="3" key="1">
    <citation type="journal article" date="2014" name="Int. J. Syst. Evol. Microbiol.">
        <title>Complete genome sequence of Corynebacterium casei LMG S-19264T (=DSM 44701T), isolated from a smear-ripened cheese.</title>
        <authorList>
            <consortium name="US DOE Joint Genome Institute (JGI-PGF)"/>
            <person name="Walter F."/>
            <person name="Albersmeier A."/>
            <person name="Kalinowski J."/>
            <person name="Ruckert C."/>
        </authorList>
    </citation>
    <scope>NUCLEOTIDE SEQUENCE</scope>
    <source>
        <strain evidence="3">CGMCC 1.10998</strain>
    </source>
</reference>
<dbReference type="InterPro" id="IPR011250">
    <property type="entry name" value="OMP/PagP_B-barrel"/>
</dbReference>
<evidence type="ECO:0000256" key="1">
    <source>
        <dbReference type="ARBA" id="ARBA00004442"/>
    </source>
</evidence>
<proteinExistence type="predicted"/>
<feature type="signal peptide" evidence="2">
    <location>
        <begin position="1"/>
        <end position="29"/>
    </location>
</feature>
<dbReference type="Pfam" id="PF03922">
    <property type="entry name" value="OmpW"/>
    <property type="match status" value="1"/>
</dbReference>
<keyword evidence="4" id="KW-1185">Reference proteome</keyword>
<dbReference type="InterPro" id="IPR005618">
    <property type="entry name" value="OMPW"/>
</dbReference>
<dbReference type="Proteomes" id="UP000637423">
    <property type="component" value="Unassembled WGS sequence"/>
</dbReference>
<feature type="chain" id="PRO_5038030934" evidence="2">
    <location>
        <begin position="30"/>
        <end position="210"/>
    </location>
</feature>
<reference evidence="3" key="2">
    <citation type="submission" date="2020-09" db="EMBL/GenBank/DDBJ databases">
        <authorList>
            <person name="Sun Q."/>
            <person name="Zhou Y."/>
        </authorList>
    </citation>
    <scope>NUCLEOTIDE SEQUENCE</scope>
    <source>
        <strain evidence="3">CGMCC 1.10998</strain>
    </source>
</reference>
<dbReference type="PANTHER" id="PTHR36920">
    <property type="match status" value="1"/>
</dbReference>
<dbReference type="GO" id="GO:0009279">
    <property type="term" value="C:cell outer membrane"/>
    <property type="evidence" value="ECO:0007669"/>
    <property type="project" value="UniProtKB-SubCell"/>
</dbReference>
<sequence length="210" mass="22746">MREVKMKKTILISTLSLAALGLFSGEAFAQESPWLVRVRAEHLSPADKSDPVGGVGASNRIGVSEKTIPELDISYFFTPNIAAELVLTYPQKHDVSLDGVRIGSFKHLPPTLLLQYHFLPESQFSPYVGAGINYTRMSSVNLLGGAGSLESSSTGPALQAGFDYKVDKHWSINFDVKKVQIRSDVFISGAKVSAVKVDPLMIGVGAGYRF</sequence>
<protein>
    <submittedName>
        <fullName evidence="3">Outer-membrane protein y4mB</fullName>
    </submittedName>
</protein>
<comment type="caution">
    <text evidence="3">The sequence shown here is derived from an EMBL/GenBank/DDBJ whole genome shotgun (WGS) entry which is preliminary data.</text>
</comment>
<keyword evidence="2" id="KW-0732">Signal</keyword>
<evidence type="ECO:0000313" key="4">
    <source>
        <dbReference type="Proteomes" id="UP000637423"/>
    </source>
</evidence>